<protein>
    <submittedName>
        <fullName evidence="2">Uncharacterized protein</fullName>
    </submittedName>
</protein>
<dbReference type="Proteomes" id="UP000309215">
    <property type="component" value="Unassembled WGS sequence"/>
</dbReference>
<name>A0A4U1J8N1_9BACT</name>
<evidence type="ECO:0000313" key="2">
    <source>
        <dbReference type="EMBL" id="TKD03203.1"/>
    </source>
</evidence>
<feature type="region of interest" description="Disordered" evidence="1">
    <location>
        <begin position="234"/>
        <end position="257"/>
    </location>
</feature>
<keyword evidence="3" id="KW-1185">Reference proteome</keyword>
<accession>A0A4U1J8N1</accession>
<gene>
    <name evidence="2" type="ORF">E8A74_27210</name>
</gene>
<comment type="caution">
    <text evidence="2">The sequence shown here is derived from an EMBL/GenBank/DDBJ whole genome shotgun (WGS) entry which is preliminary data.</text>
</comment>
<dbReference type="RefSeq" id="WP_136932000.1">
    <property type="nucleotide sequence ID" value="NZ_SSMQ01000031.1"/>
</dbReference>
<evidence type="ECO:0000313" key="3">
    <source>
        <dbReference type="Proteomes" id="UP000309215"/>
    </source>
</evidence>
<dbReference type="EMBL" id="SSMQ01000031">
    <property type="protein sequence ID" value="TKD03203.1"/>
    <property type="molecule type" value="Genomic_DNA"/>
</dbReference>
<dbReference type="OrthoDB" id="5505387at2"/>
<dbReference type="AlphaFoldDB" id="A0A4U1J8N1"/>
<proteinExistence type="predicted"/>
<sequence length="257" mass="26903">MSEPSYAHVPEEGFHGFAQELAQGEWALVDSKDFEGGGQGPAKPLCEAPLQVAWKLRIGWTLAELGAARGGADAAKDVDGAWDGTQKKFGGLLLASHDKDPEKRAASARLQKAFLLGAGSGQTKLRYQQEVDFGRTQVQLAKEAQHAADIHLLGLDGVIAEIEETTDALADAIGHGQGTGRRPSERRRAALGACSTTFAAVADSIAWAIRCGTPGDQPRAQALLESLHALAKRYPAPASGTSTPADQTTSAAPSNEG</sequence>
<organism evidence="2 3">
    <name type="scientific">Polyangium fumosum</name>
    <dbReference type="NCBI Taxonomy" id="889272"/>
    <lineage>
        <taxon>Bacteria</taxon>
        <taxon>Pseudomonadati</taxon>
        <taxon>Myxococcota</taxon>
        <taxon>Polyangia</taxon>
        <taxon>Polyangiales</taxon>
        <taxon>Polyangiaceae</taxon>
        <taxon>Polyangium</taxon>
    </lineage>
</organism>
<reference evidence="2 3" key="1">
    <citation type="submission" date="2019-04" db="EMBL/GenBank/DDBJ databases">
        <authorList>
            <person name="Li Y."/>
            <person name="Wang J."/>
        </authorList>
    </citation>
    <scope>NUCLEOTIDE SEQUENCE [LARGE SCALE GENOMIC DNA]</scope>
    <source>
        <strain evidence="2 3">DSM 14668</strain>
    </source>
</reference>
<feature type="compositionally biased region" description="Polar residues" evidence="1">
    <location>
        <begin position="239"/>
        <end position="257"/>
    </location>
</feature>
<evidence type="ECO:0000256" key="1">
    <source>
        <dbReference type="SAM" id="MobiDB-lite"/>
    </source>
</evidence>